<evidence type="ECO:0000256" key="1">
    <source>
        <dbReference type="SAM" id="MobiDB-lite"/>
    </source>
</evidence>
<proteinExistence type="predicted"/>
<reference evidence="2 3" key="1">
    <citation type="submission" date="2014-11" db="EMBL/GenBank/DDBJ databases">
        <authorList>
            <person name="Zhu J."/>
            <person name="Qi W."/>
            <person name="Song R."/>
        </authorList>
    </citation>
    <scope>NUCLEOTIDE SEQUENCE [LARGE SCALE GENOMIC DNA]</scope>
</reference>
<dbReference type="EMBL" id="CDMY01000279">
    <property type="protein sequence ID" value="CEL99402.1"/>
    <property type="molecule type" value="Genomic_DNA"/>
</dbReference>
<gene>
    <name evidence="2" type="ORF">Vbra_3023</name>
</gene>
<evidence type="ECO:0000313" key="2">
    <source>
        <dbReference type="EMBL" id="CEL99402.1"/>
    </source>
</evidence>
<dbReference type="Proteomes" id="UP000041254">
    <property type="component" value="Unassembled WGS sequence"/>
</dbReference>
<dbReference type="VEuPathDB" id="CryptoDB:Vbra_3023"/>
<sequence length="155" mass="17432">MRGKKKLNVNLTAVVDEDDGDDNAQESTGETELEKVEKVIRQERQVAEELARYDRGQLFELWEEKEYLKGLVNKWRQRQQADAERLNKALNNMEKAKSNQEILVAAAAKLEEEKEELEKENAALKATIAKLQQAQLSSAADDGGAADVEDESAET</sequence>
<keyword evidence="3" id="KW-1185">Reference proteome</keyword>
<feature type="region of interest" description="Disordered" evidence="1">
    <location>
        <begin position="135"/>
        <end position="155"/>
    </location>
</feature>
<accession>A0A0G4EPK7</accession>
<feature type="compositionally biased region" description="Low complexity" evidence="1">
    <location>
        <begin position="135"/>
        <end position="146"/>
    </location>
</feature>
<organism evidence="2 3">
    <name type="scientific">Vitrella brassicaformis (strain CCMP3155)</name>
    <dbReference type="NCBI Taxonomy" id="1169540"/>
    <lineage>
        <taxon>Eukaryota</taxon>
        <taxon>Sar</taxon>
        <taxon>Alveolata</taxon>
        <taxon>Colpodellida</taxon>
        <taxon>Vitrellaceae</taxon>
        <taxon>Vitrella</taxon>
    </lineage>
</organism>
<evidence type="ECO:0000313" key="3">
    <source>
        <dbReference type="Proteomes" id="UP000041254"/>
    </source>
</evidence>
<name>A0A0G4EPK7_VITBC</name>
<dbReference type="PhylomeDB" id="A0A0G4EPK7"/>
<protein>
    <submittedName>
        <fullName evidence="2">Uncharacterized protein</fullName>
    </submittedName>
</protein>
<dbReference type="AlphaFoldDB" id="A0A0G4EPK7"/>
<feature type="region of interest" description="Disordered" evidence="1">
    <location>
        <begin position="1"/>
        <end position="35"/>
    </location>
</feature>
<dbReference type="InParanoid" id="A0A0G4EPK7"/>
<feature type="compositionally biased region" description="Acidic residues" evidence="1">
    <location>
        <begin position="15"/>
        <end position="24"/>
    </location>
</feature>